<sequence length="415" mass="46062">MDVPRIARLWFPDAASFEIESWNPGLSGGRVFRIRPAANPLAYALKVSAEGEPIARWHAHANALNMAMRQPEEASFEITPDNQTESAILATPLPTVDGRWIVSDRGRHWQCTPWVDGTACGDSEATDGESAARVLQLGGEAIAKTHAKLANLPAPDNLTEQAPRCFRDRMQRLRELGPWLSSGSLLREQLPGSVSQWRALLVGCVSVDGTTQPTSMQTSEDRRAYEELANRLMSAAELLVKHGVAIHSKLIAEFAERFESSPKGWRQSWVLRDVHREHILLDESRETVVGIIDHDAMDWDCPIVDLARWSGSFPVQLDECLSASRLELALTGYNRIASAKYGVELADGGRGRSFHLQSPTPEELALGETLVRLNAWVGMANWVDWIGLRRRVFVSSPERLSSRISGLIDSVCHFC</sequence>
<dbReference type="Proteomes" id="UP000225740">
    <property type="component" value="Unassembled WGS sequence"/>
</dbReference>
<gene>
    <name evidence="2" type="ORF">CEE69_20085</name>
</gene>
<evidence type="ECO:0000259" key="1">
    <source>
        <dbReference type="Pfam" id="PF01636"/>
    </source>
</evidence>
<proteinExistence type="predicted"/>
<feature type="domain" description="Aminoglycoside phosphotransferase" evidence="1">
    <location>
        <begin position="97"/>
        <end position="319"/>
    </location>
</feature>
<name>A0A2G1W3M1_9BACT</name>
<dbReference type="Pfam" id="PF01636">
    <property type="entry name" value="APH"/>
    <property type="match status" value="1"/>
</dbReference>
<reference evidence="2 3" key="1">
    <citation type="submission" date="2017-06" db="EMBL/GenBank/DDBJ databases">
        <title>Description of Rhodopirellula bahusiensis sp. nov.</title>
        <authorList>
            <person name="Kizina J."/>
            <person name="Harder J."/>
        </authorList>
    </citation>
    <scope>NUCLEOTIDE SEQUENCE [LARGE SCALE GENOMIC DNA]</scope>
    <source>
        <strain evidence="2 3">SWK21</strain>
    </source>
</reference>
<dbReference type="InterPro" id="IPR002575">
    <property type="entry name" value="Aminoglycoside_PTrfase"/>
</dbReference>
<dbReference type="OrthoDB" id="283096at2"/>
<comment type="caution">
    <text evidence="2">The sequence shown here is derived from an EMBL/GenBank/DDBJ whole genome shotgun (WGS) entry which is preliminary data.</text>
</comment>
<dbReference type="InterPro" id="IPR011009">
    <property type="entry name" value="Kinase-like_dom_sf"/>
</dbReference>
<keyword evidence="3" id="KW-1185">Reference proteome</keyword>
<dbReference type="EMBL" id="NIZW01000016">
    <property type="protein sequence ID" value="PHQ33585.1"/>
    <property type="molecule type" value="Genomic_DNA"/>
</dbReference>
<organism evidence="2 3">
    <name type="scientific">Rhodopirellula bahusiensis</name>
    <dbReference type="NCBI Taxonomy" id="2014065"/>
    <lineage>
        <taxon>Bacteria</taxon>
        <taxon>Pseudomonadati</taxon>
        <taxon>Planctomycetota</taxon>
        <taxon>Planctomycetia</taxon>
        <taxon>Pirellulales</taxon>
        <taxon>Pirellulaceae</taxon>
        <taxon>Rhodopirellula</taxon>
    </lineage>
</organism>
<protein>
    <recommendedName>
        <fullName evidence="1">Aminoglycoside phosphotransferase domain-containing protein</fullName>
    </recommendedName>
</protein>
<accession>A0A2G1W3M1</accession>
<dbReference type="AlphaFoldDB" id="A0A2G1W3M1"/>
<dbReference type="Gene3D" id="3.90.1200.10">
    <property type="match status" value="1"/>
</dbReference>
<evidence type="ECO:0000313" key="3">
    <source>
        <dbReference type="Proteomes" id="UP000225740"/>
    </source>
</evidence>
<dbReference type="SUPFAM" id="SSF56112">
    <property type="entry name" value="Protein kinase-like (PK-like)"/>
    <property type="match status" value="1"/>
</dbReference>
<evidence type="ECO:0000313" key="2">
    <source>
        <dbReference type="EMBL" id="PHQ33585.1"/>
    </source>
</evidence>